<keyword evidence="2" id="KW-1185">Reference proteome</keyword>
<gene>
    <name evidence="1" type="ORF">DFQ04_1338</name>
</gene>
<reference evidence="1 2" key="1">
    <citation type="submission" date="2019-03" db="EMBL/GenBank/DDBJ databases">
        <title>Genomic Encyclopedia of Type Strains, Phase III (KMG-III): the genomes of soil and plant-associated and newly described type strains.</title>
        <authorList>
            <person name="Whitman W."/>
        </authorList>
    </citation>
    <scope>NUCLEOTIDE SEQUENCE [LARGE SCALE GENOMIC DNA]</scope>
    <source>
        <strain evidence="1 2">CECT 8446</strain>
    </source>
</reference>
<dbReference type="AlphaFoldDB" id="A0A4R6TCQ7"/>
<accession>A0A4R6TCQ7</accession>
<evidence type="ECO:0000313" key="1">
    <source>
        <dbReference type="EMBL" id="TDQ19515.1"/>
    </source>
</evidence>
<organism evidence="1 2">
    <name type="scientific">Algoriphagus boseongensis</name>
    <dbReference type="NCBI Taxonomy" id="1442587"/>
    <lineage>
        <taxon>Bacteria</taxon>
        <taxon>Pseudomonadati</taxon>
        <taxon>Bacteroidota</taxon>
        <taxon>Cytophagia</taxon>
        <taxon>Cytophagales</taxon>
        <taxon>Cyclobacteriaceae</taxon>
        <taxon>Algoriphagus</taxon>
    </lineage>
</organism>
<dbReference type="EMBL" id="SNYF01000005">
    <property type="protein sequence ID" value="TDQ19515.1"/>
    <property type="molecule type" value="Genomic_DNA"/>
</dbReference>
<dbReference type="Proteomes" id="UP000294535">
    <property type="component" value="Unassembled WGS sequence"/>
</dbReference>
<proteinExistence type="predicted"/>
<comment type="caution">
    <text evidence="1">The sequence shown here is derived from an EMBL/GenBank/DDBJ whole genome shotgun (WGS) entry which is preliminary data.</text>
</comment>
<protein>
    <submittedName>
        <fullName evidence="1">Uncharacterized protein</fullName>
    </submittedName>
</protein>
<sequence>MMTDRTPAGNSTFALGGVSCSADRFVVAESLVLRINICVENRHLRQARKRSIYL</sequence>
<evidence type="ECO:0000313" key="2">
    <source>
        <dbReference type="Proteomes" id="UP000294535"/>
    </source>
</evidence>
<name>A0A4R6TCQ7_9BACT</name>
<dbReference type="PROSITE" id="PS51257">
    <property type="entry name" value="PROKAR_LIPOPROTEIN"/>
    <property type="match status" value="1"/>
</dbReference>